<dbReference type="Gene3D" id="4.10.1000.10">
    <property type="entry name" value="Zinc finger, CCCH-type"/>
    <property type="match status" value="1"/>
</dbReference>
<dbReference type="OrthoDB" id="4347at2759"/>
<accession>A0A3N2PSS9</accession>
<feature type="compositionally biased region" description="Basic and acidic residues" evidence="5">
    <location>
        <begin position="880"/>
        <end position="896"/>
    </location>
</feature>
<evidence type="ECO:0000313" key="8">
    <source>
        <dbReference type="Proteomes" id="UP000272025"/>
    </source>
</evidence>
<feature type="compositionally biased region" description="Low complexity" evidence="5">
    <location>
        <begin position="1247"/>
        <end position="1294"/>
    </location>
</feature>
<feature type="region of interest" description="Disordered" evidence="5">
    <location>
        <begin position="1"/>
        <end position="42"/>
    </location>
</feature>
<dbReference type="InterPro" id="IPR000571">
    <property type="entry name" value="Znf_CCCH"/>
</dbReference>
<dbReference type="EMBL" id="ML119057">
    <property type="protein sequence ID" value="ROT37474.1"/>
    <property type="molecule type" value="Genomic_DNA"/>
</dbReference>
<evidence type="ECO:0000313" key="7">
    <source>
        <dbReference type="EMBL" id="ROT37474.1"/>
    </source>
</evidence>
<evidence type="ECO:0000256" key="2">
    <source>
        <dbReference type="ARBA" id="ARBA00022771"/>
    </source>
</evidence>
<keyword evidence="8" id="KW-1185">Reference proteome</keyword>
<feature type="compositionally biased region" description="Low complexity" evidence="5">
    <location>
        <begin position="1157"/>
        <end position="1173"/>
    </location>
</feature>
<dbReference type="STRING" id="1314773.A0A3N2PSS9"/>
<feature type="compositionally biased region" description="Polar residues" evidence="5">
    <location>
        <begin position="620"/>
        <end position="634"/>
    </location>
</feature>
<feature type="region of interest" description="Disordered" evidence="5">
    <location>
        <begin position="870"/>
        <end position="896"/>
    </location>
</feature>
<feature type="domain" description="C3H1-type" evidence="6">
    <location>
        <begin position="1881"/>
        <end position="1907"/>
    </location>
</feature>
<feature type="region of interest" description="Disordered" evidence="5">
    <location>
        <begin position="134"/>
        <end position="166"/>
    </location>
</feature>
<feature type="compositionally biased region" description="Polar residues" evidence="5">
    <location>
        <begin position="1"/>
        <end position="10"/>
    </location>
</feature>
<feature type="region of interest" description="Disordered" evidence="5">
    <location>
        <begin position="1435"/>
        <end position="1461"/>
    </location>
</feature>
<feature type="region of interest" description="Disordered" evidence="5">
    <location>
        <begin position="526"/>
        <end position="583"/>
    </location>
</feature>
<dbReference type="SMART" id="SM00356">
    <property type="entry name" value="ZnF_C3H1"/>
    <property type="match status" value="1"/>
</dbReference>
<feature type="compositionally biased region" description="Acidic residues" evidence="5">
    <location>
        <begin position="1363"/>
        <end position="1376"/>
    </location>
</feature>
<feature type="compositionally biased region" description="Polar residues" evidence="5">
    <location>
        <begin position="140"/>
        <end position="166"/>
    </location>
</feature>
<evidence type="ECO:0000256" key="5">
    <source>
        <dbReference type="SAM" id="MobiDB-lite"/>
    </source>
</evidence>
<feature type="compositionally biased region" description="Basic residues" evidence="5">
    <location>
        <begin position="1305"/>
        <end position="1317"/>
    </location>
</feature>
<feature type="region of interest" description="Disordered" evidence="5">
    <location>
        <begin position="620"/>
        <end position="722"/>
    </location>
</feature>
<feature type="region of interest" description="Disordered" evidence="5">
    <location>
        <begin position="1127"/>
        <end position="1317"/>
    </location>
</feature>
<feature type="region of interest" description="Disordered" evidence="5">
    <location>
        <begin position="1759"/>
        <end position="1880"/>
    </location>
</feature>
<sequence>MSFRVQSSGADKNGKQPHNYARKLEPGGQPNTKMGPNSIHTPSDWASVAPIQLFPSSNSPTSILKTPFQSPFLQTTRTTRTYRRDIIDPKPVLGMSSRLLRVGLHLQQLDFRFASGSAWALIEALDIVQPILDHKRDQPPDTTVNSTQSVTTRHAPNPKNSSRVKTTSSYLLSVPNRHLKPADLSAGMFWLETLLLLWYGALSTLASEAASLVLRTLYSNRLWTHHSADQSLCTIGITSTNQSGLAFDLGISAHYYCSEMQNWSSNGQPVSGPGQGQGAVWTNTYSFNDGAGGFDAHQDFSQEGNPVSLPGQPVYGNGQAGERAASAESGLFGTSYGVQPGISDCSSLPAASRDGAFYAGTDPHSSLNHGHAQYGVNETFPRPGQNQTLQGLNDISPKLYGNPVNVPQGHGSAFSQTPYQYQPQHLPSPYSNQLGQHTGSQLVSHNQQQPPQQQSTHPQLQLEPHQPAQTQSHQPQHHHQQHQQHHHQHQHQQQQQQQQQQQHSLYQQPQRFDTIPQSFSPIHAFPQQQQHQVNQSQQAQQAQQQRVQPQPSRQQPQQQLPTAQSPPIFFGPPQPYHGQTVSAQPVNPQNVQAYAYHHQPSAPGHLQEQTAFVPQQTMYRQPTSPATFQPSPMRQSIEQEVQQQQDQQPRQQTTSAAGSHLMSRPVGQRPMAATSPPGPGTPDANTDTTQAEHPAKRRKTLVKNEGEGDSANSQQDQVPTELHSGAETHWMPTSTEEEAASLAQFKRRSAAAKKMFPPISGAPFLISAGAVKLPTPRSYDRLTPMVALPSQTGKRIMPDLGYPLPCEIQGNFADRYRPSANFVGKPEDREMEAKALIDEYQREMKGLGNRRPKYADYPFAFQEQLKADEAAKSKAQRKARKEEEEERRRPVRADVRPSDPVEAAAWDILGIAYIDPAATRTNSLIASAVQSLGEYFIKLRGEMSKLKQEIDQAAKEKHVDGEVVQLKKDYDLKKDVVVKACEAAHKYGDEAVLENLGGHQKGVLSLVNLLIGCIKAADYSGELPKAILQFMTNISLTKRIADGVNFETVRKRFADKGDAEVKDLIRTVASRIRKESEASNGAEGKKLSSTSSSSAATSTSTTTPSAASSTTSAAATSRTAYARILSATRPSNGASPAKRPQDDEPDTRPGKKVNVDGSSSSLSSKLGSSKASAGTTLQSKLSAPKIRPPSTSLAAKNRPLARPAAGSDSAKTTDATKTDGSAVSAAMDIDARPSSRTEPKRVKTEATKPATTPKTAGPSGSSSGALSSIGSLLDSINMPKADGQSSQKSSAKAADTAETPEEKAKRLRKEARRKLRVAWRPEAELVQVRIFHKEAAEDENNMTQDAADDRSEGMMLKRRSEMTDEEEDEEDQEDDLADRPWVEPGVADCSCIPEDYRAKSFVTRGGTRTFRTDEQHAMEEREQKELMAVYALVSDIPPTPKSPPPEPSVPDGDAKDVHLPRDGGKYEEIRQRWQECQRHGADAAVYHAIKRLKDHQDDPAVKLQSLLSGFKTTASTEAAPEGYNYNMTPPQQHAQPVVFGSSGQPKPPAASEAPFGAQVLALLTADKVGSWRDPEPYHSSAPRTHRRHDYADPELQAIINSLEEVFEQLKGLPYPATQPPGWLANDQERVREWWAGYQKDATARAKKEAENRARAEAAVNVQQAAAASFVPPQQGQGQGQAVPTHQDAWAAYYQQMLLQQQQQQDEYAQYMALLQQAQGAHAQQATTQTAAALLGAQSGQLGDAQLQALLSQINQPQPEQVGAALQGGSQGHGLDLDGGDGGYQKMQDLSSGGDQATGYYGREWDDKQDHGYDSRAALDYGSERDRDVDPPWDRDRRDSRERDRDDRETWREKHAGAKGGRKGNAPGGPTLPPHRPANKALIGTKPCVFWQQGKCARGDKCTFRHDD</sequence>
<dbReference type="SUPFAM" id="SSF90229">
    <property type="entry name" value="CCCH zinc finger"/>
    <property type="match status" value="1"/>
</dbReference>
<dbReference type="GO" id="GO:0008270">
    <property type="term" value="F:zinc ion binding"/>
    <property type="evidence" value="ECO:0007669"/>
    <property type="project" value="UniProtKB-KW"/>
</dbReference>
<keyword evidence="3 4" id="KW-0862">Zinc</keyword>
<feature type="compositionally biased region" description="Polar residues" evidence="5">
    <location>
        <begin position="29"/>
        <end position="41"/>
    </location>
</feature>
<feature type="compositionally biased region" description="Basic and acidic residues" evidence="5">
    <location>
        <begin position="1821"/>
        <end position="1855"/>
    </location>
</feature>
<evidence type="ECO:0000256" key="4">
    <source>
        <dbReference type="PROSITE-ProRule" id="PRU00723"/>
    </source>
</evidence>
<dbReference type="PROSITE" id="PS50103">
    <property type="entry name" value="ZF_C3H1"/>
    <property type="match status" value="1"/>
</dbReference>
<feature type="compositionally biased region" description="Basic and acidic residues" evidence="5">
    <location>
        <begin position="1452"/>
        <end position="1461"/>
    </location>
</feature>
<gene>
    <name evidence="7" type="ORF">SODALDRAFT_379930</name>
</gene>
<feature type="compositionally biased region" description="Basic and acidic residues" evidence="5">
    <location>
        <begin position="1229"/>
        <end position="1246"/>
    </location>
</feature>
<feature type="compositionally biased region" description="Low complexity" evidence="5">
    <location>
        <begin position="635"/>
        <end position="652"/>
    </location>
</feature>
<feature type="compositionally biased region" description="Basic and acidic residues" evidence="5">
    <location>
        <begin position="1802"/>
        <end position="1813"/>
    </location>
</feature>
<feature type="compositionally biased region" description="Low complexity" evidence="5">
    <location>
        <begin position="1207"/>
        <end position="1222"/>
    </location>
</feature>
<feature type="zinc finger region" description="C3H1-type" evidence="4">
    <location>
        <begin position="1881"/>
        <end position="1907"/>
    </location>
</feature>
<dbReference type="Pfam" id="PF18044">
    <property type="entry name" value="zf-CCCH_4"/>
    <property type="match status" value="1"/>
</dbReference>
<feature type="region of interest" description="Disordered" evidence="5">
    <location>
        <begin position="1073"/>
        <end position="1115"/>
    </location>
</feature>
<proteinExistence type="predicted"/>
<dbReference type="GeneID" id="39583555"/>
<dbReference type="InterPro" id="IPR041367">
    <property type="entry name" value="Znf-CCCH_4"/>
</dbReference>
<evidence type="ECO:0000256" key="1">
    <source>
        <dbReference type="ARBA" id="ARBA00022723"/>
    </source>
</evidence>
<feature type="region of interest" description="Disordered" evidence="5">
    <location>
        <begin position="1333"/>
        <end position="1383"/>
    </location>
</feature>
<feature type="compositionally biased region" description="Low complexity" evidence="5">
    <location>
        <begin position="1088"/>
        <end position="1115"/>
    </location>
</feature>
<feature type="compositionally biased region" description="Basic residues" evidence="5">
    <location>
        <begin position="475"/>
        <end position="490"/>
    </location>
</feature>
<feature type="compositionally biased region" description="Basic and acidic residues" evidence="5">
    <location>
        <begin position="1139"/>
        <end position="1149"/>
    </location>
</feature>
<feature type="compositionally biased region" description="Low complexity" evidence="5">
    <location>
        <begin position="441"/>
        <end position="474"/>
    </location>
</feature>
<evidence type="ECO:0000259" key="6">
    <source>
        <dbReference type="PROSITE" id="PS50103"/>
    </source>
</evidence>
<feature type="compositionally biased region" description="Low complexity" evidence="5">
    <location>
        <begin position="526"/>
        <end position="567"/>
    </location>
</feature>
<feature type="region of interest" description="Disordered" evidence="5">
    <location>
        <begin position="359"/>
        <end position="508"/>
    </location>
</feature>
<protein>
    <recommendedName>
        <fullName evidence="6">C3H1-type domain-containing protein</fullName>
    </recommendedName>
</protein>
<name>A0A3N2PSS9_SODAK</name>
<reference evidence="7 8" key="1">
    <citation type="journal article" date="2018" name="Mol. Ecol.">
        <title>The obligate alkalophilic soda-lake fungus Sodiomyces alkalinus has shifted to a protein diet.</title>
        <authorList>
            <person name="Grum-Grzhimaylo A.A."/>
            <person name="Falkoski D.L."/>
            <person name="van den Heuvel J."/>
            <person name="Valero-Jimenez C.A."/>
            <person name="Min B."/>
            <person name="Choi I.G."/>
            <person name="Lipzen A."/>
            <person name="Daum C.G."/>
            <person name="Aanen D.K."/>
            <person name="Tsang A."/>
            <person name="Henrissat B."/>
            <person name="Bilanenko E.N."/>
            <person name="de Vries R.P."/>
            <person name="van Kan J.A.L."/>
            <person name="Grigoriev I.V."/>
            <person name="Debets A.J.M."/>
        </authorList>
    </citation>
    <scope>NUCLEOTIDE SEQUENCE [LARGE SCALE GENOMIC DNA]</scope>
    <source>
        <strain evidence="7 8">F11</strain>
    </source>
</reference>
<feature type="compositionally biased region" description="Polar residues" evidence="5">
    <location>
        <begin position="384"/>
        <end position="393"/>
    </location>
</feature>
<feature type="compositionally biased region" description="Polar residues" evidence="5">
    <location>
        <begin position="413"/>
        <end position="440"/>
    </location>
</feature>
<dbReference type="Proteomes" id="UP000272025">
    <property type="component" value="Unassembled WGS sequence"/>
</dbReference>
<dbReference type="InterPro" id="IPR036855">
    <property type="entry name" value="Znf_CCCH_sf"/>
</dbReference>
<feature type="compositionally biased region" description="Low complexity" evidence="5">
    <location>
        <begin position="491"/>
        <end position="508"/>
    </location>
</feature>
<keyword evidence="2 4" id="KW-0863">Zinc-finger</keyword>
<organism evidence="7 8">
    <name type="scientific">Sodiomyces alkalinus (strain CBS 110278 / VKM F-3762 / F11)</name>
    <name type="common">Alkaliphilic filamentous fungus</name>
    <dbReference type="NCBI Taxonomy" id="1314773"/>
    <lineage>
        <taxon>Eukaryota</taxon>
        <taxon>Fungi</taxon>
        <taxon>Dikarya</taxon>
        <taxon>Ascomycota</taxon>
        <taxon>Pezizomycotina</taxon>
        <taxon>Sordariomycetes</taxon>
        <taxon>Hypocreomycetidae</taxon>
        <taxon>Glomerellales</taxon>
        <taxon>Plectosphaerellaceae</taxon>
        <taxon>Sodiomyces</taxon>
    </lineage>
</organism>
<evidence type="ECO:0000256" key="3">
    <source>
        <dbReference type="ARBA" id="ARBA00022833"/>
    </source>
</evidence>
<keyword evidence="1 4" id="KW-0479">Metal-binding</keyword>
<feature type="compositionally biased region" description="Pro residues" evidence="5">
    <location>
        <begin position="1437"/>
        <end position="1448"/>
    </location>
</feature>
<dbReference type="RefSeq" id="XP_028465280.1">
    <property type="nucleotide sequence ID" value="XM_028615078.1"/>
</dbReference>